<dbReference type="SUPFAM" id="SSF55874">
    <property type="entry name" value="ATPase domain of HSP90 chaperone/DNA topoisomerase II/histidine kinase"/>
    <property type="match status" value="1"/>
</dbReference>
<dbReference type="Gene3D" id="1.10.287.130">
    <property type="match status" value="1"/>
</dbReference>
<evidence type="ECO:0000259" key="13">
    <source>
        <dbReference type="PROSITE" id="PS50885"/>
    </source>
</evidence>
<dbReference type="Gene3D" id="3.30.565.10">
    <property type="entry name" value="Histidine kinase-like ATPase, C-terminal domain"/>
    <property type="match status" value="1"/>
</dbReference>
<organism evidence="14 15">
    <name type="scientific">Crossiella equi</name>
    <dbReference type="NCBI Taxonomy" id="130796"/>
    <lineage>
        <taxon>Bacteria</taxon>
        <taxon>Bacillati</taxon>
        <taxon>Actinomycetota</taxon>
        <taxon>Actinomycetes</taxon>
        <taxon>Pseudonocardiales</taxon>
        <taxon>Pseudonocardiaceae</taxon>
        <taxon>Crossiella</taxon>
    </lineage>
</organism>
<gene>
    <name evidence="14" type="ORF">JOF53_003230</name>
</gene>
<evidence type="ECO:0000256" key="5">
    <source>
        <dbReference type="ARBA" id="ARBA00022679"/>
    </source>
</evidence>
<dbReference type="PROSITE" id="PS50109">
    <property type="entry name" value="HIS_KIN"/>
    <property type="match status" value="1"/>
</dbReference>
<evidence type="ECO:0000256" key="8">
    <source>
        <dbReference type="ARBA" id="ARBA00022989"/>
    </source>
</evidence>
<reference evidence="14 15" key="1">
    <citation type="submission" date="2021-03" db="EMBL/GenBank/DDBJ databases">
        <title>Sequencing the genomes of 1000 actinobacteria strains.</title>
        <authorList>
            <person name="Klenk H.-P."/>
        </authorList>
    </citation>
    <scope>NUCLEOTIDE SEQUENCE [LARGE SCALE GENOMIC DNA]</scope>
    <source>
        <strain evidence="14 15">DSM 44580</strain>
    </source>
</reference>
<dbReference type="GO" id="GO:0016301">
    <property type="term" value="F:kinase activity"/>
    <property type="evidence" value="ECO:0007669"/>
    <property type="project" value="UniProtKB-KW"/>
</dbReference>
<dbReference type="EC" id="2.7.13.3" evidence="3"/>
<dbReference type="SMART" id="SM00387">
    <property type="entry name" value="HATPase_c"/>
    <property type="match status" value="1"/>
</dbReference>
<evidence type="ECO:0000313" key="15">
    <source>
        <dbReference type="Proteomes" id="UP001519363"/>
    </source>
</evidence>
<dbReference type="SUPFAM" id="SSF158472">
    <property type="entry name" value="HAMP domain-like"/>
    <property type="match status" value="1"/>
</dbReference>
<dbReference type="CDD" id="cd06225">
    <property type="entry name" value="HAMP"/>
    <property type="match status" value="1"/>
</dbReference>
<feature type="domain" description="Histidine kinase" evidence="12">
    <location>
        <begin position="191"/>
        <end position="399"/>
    </location>
</feature>
<dbReference type="Proteomes" id="UP001519363">
    <property type="component" value="Unassembled WGS sequence"/>
</dbReference>
<keyword evidence="15" id="KW-1185">Reference proteome</keyword>
<dbReference type="Pfam" id="PF00672">
    <property type="entry name" value="HAMP"/>
    <property type="match status" value="1"/>
</dbReference>
<keyword evidence="9" id="KW-0902">Two-component regulatory system</keyword>
<dbReference type="PANTHER" id="PTHR45436">
    <property type="entry name" value="SENSOR HISTIDINE KINASE YKOH"/>
    <property type="match status" value="1"/>
</dbReference>
<keyword evidence="6 11" id="KW-0812">Transmembrane</keyword>
<keyword evidence="7 14" id="KW-0418">Kinase</keyword>
<dbReference type="InterPro" id="IPR003661">
    <property type="entry name" value="HisK_dim/P_dom"/>
</dbReference>
<evidence type="ECO:0000256" key="1">
    <source>
        <dbReference type="ARBA" id="ARBA00000085"/>
    </source>
</evidence>
<evidence type="ECO:0000256" key="9">
    <source>
        <dbReference type="ARBA" id="ARBA00023012"/>
    </source>
</evidence>
<accession>A0ABS5ACP7</accession>
<dbReference type="InterPro" id="IPR005467">
    <property type="entry name" value="His_kinase_dom"/>
</dbReference>
<evidence type="ECO:0000256" key="6">
    <source>
        <dbReference type="ARBA" id="ARBA00022692"/>
    </source>
</evidence>
<evidence type="ECO:0000256" key="3">
    <source>
        <dbReference type="ARBA" id="ARBA00012438"/>
    </source>
</evidence>
<dbReference type="InterPro" id="IPR036890">
    <property type="entry name" value="HATPase_C_sf"/>
</dbReference>
<feature type="transmembrane region" description="Helical" evidence="11">
    <location>
        <begin position="106"/>
        <end position="128"/>
    </location>
</feature>
<dbReference type="InterPro" id="IPR036097">
    <property type="entry name" value="HisK_dim/P_sf"/>
</dbReference>
<dbReference type="PROSITE" id="PS50885">
    <property type="entry name" value="HAMP"/>
    <property type="match status" value="1"/>
</dbReference>
<evidence type="ECO:0000256" key="7">
    <source>
        <dbReference type="ARBA" id="ARBA00022777"/>
    </source>
</evidence>
<evidence type="ECO:0000256" key="4">
    <source>
        <dbReference type="ARBA" id="ARBA00022553"/>
    </source>
</evidence>
<comment type="subcellular location">
    <subcellularLocation>
        <location evidence="2">Cell membrane</location>
    </subcellularLocation>
</comment>
<dbReference type="EMBL" id="JAGIOO010000001">
    <property type="protein sequence ID" value="MBP2474358.1"/>
    <property type="molecule type" value="Genomic_DNA"/>
</dbReference>
<dbReference type="SUPFAM" id="SSF47384">
    <property type="entry name" value="Homodimeric domain of signal transducing histidine kinase"/>
    <property type="match status" value="1"/>
</dbReference>
<name>A0ABS5ACP7_9PSEU</name>
<dbReference type="PRINTS" id="PR00344">
    <property type="entry name" value="BCTRLSENSOR"/>
</dbReference>
<evidence type="ECO:0000256" key="10">
    <source>
        <dbReference type="ARBA" id="ARBA00023136"/>
    </source>
</evidence>
<dbReference type="PANTHER" id="PTHR45436:SF5">
    <property type="entry name" value="SENSOR HISTIDINE KINASE TRCS"/>
    <property type="match status" value="1"/>
</dbReference>
<protein>
    <recommendedName>
        <fullName evidence="3">histidine kinase</fullName>
        <ecNumber evidence="3">2.7.13.3</ecNumber>
    </recommendedName>
</protein>
<dbReference type="SMART" id="SM00388">
    <property type="entry name" value="HisKA"/>
    <property type="match status" value="1"/>
</dbReference>
<comment type="caution">
    <text evidence="14">The sequence shown here is derived from an EMBL/GenBank/DDBJ whole genome shotgun (WGS) entry which is preliminary data.</text>
</comment>
<dbReference type="InterPro" id="IPR004358">
    <property type="entry name" value="Sig_transdc_His_kin-like_C"/>
</dbReference>
<dbReference type="InterPro" id="IPR003594">
    <property type="entry name" value="HATPase_dom"/>
</dbReference>
<comment type="catalytic activity">
    <reaction evidence="1">
        <text>ATP + protein L-histidine = ADP + protein N-phospho-L-histidine.</text>
        <dbReference type="EC" id="2.7.13.3"/>
    </reaction>
</comment>
<sequence length="399" mass="43066">MPDTASERPRSRLTVRAKLTALYGTLFLVSGAVLLVAIYFLVQDQLTGRLAVAARTLPSYVYNGESFVPLSVDPAPSMPVQGTTVRLGQPVQDLVRAAEDTTMQTLLLISALSLVGVAALSVAAGWYLSGRVLRPLHTITATAQRLSSTNLHERIDLSGPDDELTELAETFDGMLDRLESAFESQRRFVANASHELRTPLAVQRAAVQIGLAGNPSPEQTAEIKEQLLTANRRIERLIDGLLVLARSDQGLAKRGRVELHAVAAEAVEQYRAEADRRHVDVQTRLGETEVLGDKVLLTQLVTNLVSNAIRHNTEGGTVWVRTDPFGGLVVSNTGATVPRDQVPQLFEPFRRGEGRTDKGEGAGLGLSIVDSITRAHDGAVHAEPRPGGGLRVKVSLPRP</sequence>
<evidence type="ECO:0000256" key="11">
    <source>
        <dbReference type="SAM" id="Phobius"/>
    </source>
</evidence>
<dbReference type="SMART" id="SM00304">
    <property type="entry name" value="HAMP"/>
    <property type="match status" value="1"/>
</dbReference>
<evidence type="ECO:0000256" key="2">
    <source>
        <dbReference type="ARBA" id="ARBA00004236"/>
    </source>
</evidence>
<evidence type="ECO:0000259" key="12">
    <source>
        <dbReference type="PROSITE" id="PS50109"/>
    </source>
</evidence>
<dbReference type="Pfam" id="PF02518">
    <property type="entry name" value="HATPase_c"/>
    <property type="match status" value="1"/>
</dbReference>
<feature type="transmembrane region" description="Helical" evidence="11">
    <location>
        <begin position="21"/>
        <end position="42"/>
    </location>
</feature>
<dbReference type="InterPro" id="IPR003660">
    <property type="entry name" value="HAMP_dom"/>
</dbReference>
<keyword evidence="10 11" id="KW-0472">Membrane</keyword>
<keyword evidence="5" id="KW-0808">Transferase</keyword>
<dbReference type="RefSeq" id="WP_086788084.1">
    <property type="nucleotide sequence ID" value="NZ_JAGIOO010000001.1"/>
</dbReference>
<dbReference type="Pfam" id="PF00512">
    <property type="entry name" value="HisKA"/>
    <property type="match status" value="1"/>
</dbReference>
<keyword evidence="4" id="KW-0597">Phosphoprotein</keyword>
<feature type="domain" description="HAMP" evidence="13">
    <location>
        <begin position="130"/>
        <end position="183"/>
    </location>
</feature>
<dbReference type="CDD" id="cd00082">
    <property type="entry name" value="HisKA"/>
    <property type="match status" value="1"/>
</dbReference>
<keyword evidence="8 11" id="KW-1133">Transmembrane helix</keyword>
<evidence type="ECO:0000313" key="14">
    <source>
        <dbReference type="EMBL" id="MBP2474358.1"/>
    </source>
</evidence>
<proteinExistence type="predicted"/>
<dbReference type="InterPro" id="IPR050428">
    <property type="entry name" value="TCS_sensor_his_kinase"/>
</dbReference>
<dbReference type="Gene3D" id="6.10.340.10">
    <property type="match status" value="1"/>
</dbReference>